<dbReference type="Proteomes" id="UP001162164">
    <property type="component" value="Unassembled WGS sequence"/>
</dbReference>
<sequence>MEGRTALRSLRREVVLVWFTEEEVALASKSLKHQDVTDSRPPTATHKNDKLELVLQLLMSAN</sequence>
<proteinExistence type="predicted"/>
<evidence type="ECO:0000313" key="2">
    <source>
        <dbReference type="Proteomes" id="UP001162164"/>
    </source>
</evidence>
<keyword evidence="2" id="KW-1185">Reference proteome</keyword>
<name>A0ABQ9IUQ9_9CUCU</name>
<dbReference type="EMBL" id="JAPWTJ010002418">
    <property type="protein sequence ID" value="KAJ8966195.1"/>
    <property type="molecule type" value="Genomic_DNA"/>
</dbReference>
<reference evidence="1" key="1">
    <citation type="journal article" date="2023" name="Insect Mol. Biol.">
        <title>Genome sequencing provides insights into the evolution of gene families encoding plant cell wall-degrading enzymes in longhorned beetles.</title>
        <authorList>
            <person name="Shin N.R."/>
            <person name="Okamura Y."/>
            <person name="Kirsch R."/>
            <person name="Pauchet Y."/>
        </authorList>
    </citation>
    <scope>NUCLEOTIDE SEQUENCE</scope>
    <source>
        <strain evidence="1">MMC_N1</strain>
    </source>
</reference>
<comment type="caution">
    <text evidence="1">The sequence shown here is derived from an EMBL/GenBank/DDBJ whole genome shotgun (WGS) entry which is preliminary data.</text>
</comment>
<accession>A0ABQ9IUQ9</accession>
<gene>
    <name evidence="1" type="ORF">NQ317_010253</name>
</gene>
<organism evidence="1 2">
    <name type="scientific">Molorchus minor</name>
    <dbReference type="NCBI Taxonomy" id="1323400"/>
    <lineage>
        <taxon>Eukaryota</taxon>
        <taxon>Metazoa</taxon>
        <taxon>Ecdysozoa</taxon>
        <taxon>Arthropoda</taxon>
        <taxon>Hexapoda</taxon>
        <taxon>Insecta</taxon>
        <taxon>Pterygota</taxon>
        <taxon>Neoptera</taxon>
        <taxon>Endopterygota</taxon>
        <taxon>Coleoptera</taxon>
        <taxon>Polyphaga</taxon>
        <taxon>Cucujiformia</taxon>
        <taxon>Chrysomeloidea</taxon>
        <taxon>Cerambycidae</taxon>
        <taxon>Lamiinae</taxon>
        <taxon>Monochamini</taxon>
        <taxon>Molorchus</taxon>
    </lineage>
</organism>
<protein>
    <submittedName>
        <fullName evidence="1">Uncharacterized protein</fullName>
    </submittedName>
</protein>
<evidence type="ECO:0000313" key="1">
    <source>
        <dbReference type="EMBL" id="KAJ8966195.1"/>
    </source>
</evidence>